<reference evidence="1 2" key="1">
    <citation type="submission" date="2018-01" db="EMBL/GenBank/DDBJ databases">
        <title>Genomic Encyclopedia of Type Strains, Phase I: the one thousand microbial genomes (KMG-I) project.</title>
        <authorList>
            <person name="Goeker M."/>
        </authorList>
    </citation>
    <scope>NUCLEOTIDE SEQUENCE [LARGE SCALE GENOMIC DNA]</scope>
    <source>
        <strain evidence="1 2">DSM 17960</strain>
    </source>
</reference>
<dbReference type="EMBL" id="PQNY01000018">
    <property type="protein sequence ID" value="POS00892.1"/>
    <property type="molecule type" value="Genomic_DNA"/>
</dbReference>
<dbReference type="Proteomes" id="UP000237056">
    <property type="component" value="Unassembled WGS sequence"/>
</dbReference>
<keyword evidence="2" id="KW-1185">Reference proteome</keyword>
<comment type="caution">
    <text evidence="1">The sequence shown here is derived from an EMBL/GenBank/DDBJ whole genome shotgun (WGS) entry which is preliminary data.</text>
</comment>
<evidence type="ECO:0000313" key="1">
    <source>
        <dbReference type="EMBL" id="POS00892.1"/>
    </source>
</evidence>
<evidence type="ECO:0000313" key="2">
    <source>
        <dbReference type="Proteomes" id="UP000237056"/>
    </source>
</evidence>
<protein>
    <submittedName>
        <fullName evidence="1">Uncharacterized protein</fullName>
    </submittedName>
</protein>
<accession>A0A2S4N573</accession>
<organism evidence="1 2">
    <name type="scientific">Flavobacterium croceum DSM 17960</name>
    <dbReference type="NCBI Taxonomy" id="1121886"/>
    <lineage>
        <taxon>Bacteria</taxon>
        <taxon>Pseudomonadati</taxon>
        <taxon>Bacteroidota</taxon>
        <taxon>Flavobacteriia</taxon>
        <taxon>Flavobacteriales</taxon>
        <taxon>Flavobacteriaceae</taxon>
        <taxon>Flavobacterium</taxon>
    </lineage>
</organism>
<proteinExistence type="predicted"/>
<dbReference type="RefSeq" id="WP_146047019.1">
    <property type="nucleotide sequence ID" value="NZ_PQNY01000018.1"/>
</dbReference>
<dbReference type="AlphaFoldDB" id="A0A2S4N573"/>
<sequence length="125" mass="14383">MKFSIILFLFLFSGIGFCQTQRIEKYYFGKSGINTIISQPSGETIVVSTFNSRPSLIKKIAEQVFAYYMSHLADWQEKTTFTVDDAVVSGTFTVKRSEKLTAIDFFYEKVEWKNGLTEIYDPSKK</sequence>
<name>A0A2S4N573_9FLAO</name>
<dbReference type="OrthoDB" id="1361650at2"/>
<gene>
    <name evidence="1" type="ORF">Q361_11825</name>
</gene>